<evidence type="ECO:0000313" key="1">
    <source>
        <dbReference type="EMBL" id="KAJ8114627.1"/>
    </source>
</evidence>
<dbReference type="EMBL" id="JAPHNI010000183">
    <property type="protein sequence ID" value="KAJ8114627.1"/>
    <property type="molecule type" value="Genomic_DNA"/>
</dbReference>
<accession>A0ACC2IHR4</accession>
<sequence length="292" mass="32330">MSNSTSEWFQRMDSNVTIFEPIQRLNGEKHGWTLAKLGLEKCNTTPNAFSISDSADVYNFSEEDAHKSITELTQRDQSATAQDKAQSQAYLAATAYRNWKIDRGTKSARKLGAGVQRFLCTVGDFLKSFSGIAEIVKSADQQFGGLAYGTVALVATVAVLKQQRENSIERALEELSHAFPRLNTLRRLSPGVDDQASLQKALDLRRVAHLVPKSRVRTSTVGLESSQSRAERNSLGRSISYRQHAPHQPDRLRDPNTSSQHDQHNINIDIGRPGQILNQSPSNSSSQIPGQN</sequence>
<dbReference type="Proteomes" id="UP001153331">
    <property type="component" value="Unassembled WGS sequence"/>
</dbReference>
<protein>
    <submittedName>
        <fullName evidence="1">Uncharacterized protein</fullName>
    </submittedName>
</protein>
<proteinExistence type="predicted"/>
<comment type="caution">
    <text evidence="1">The sequence shown here is derived from an EMBL/GenBank/DDBJ whole genome shotgun (WGS) entry which is preliminary data.</text>
</comment>
<gene>
    <name evidence="1" type="ORF">OPT61_g3538</name>
</gene>
<reference evidence="1" key="1">
    <citation type="submission" date="2022-11" db="EMBL/GenBank/DDBJ databases">
        <title>Genome Sequence of Boeremia exigua.</title>
        <authorList>
            <person name="Buettner E."/>
        </authorList>
    </citation>
    <scope>NUCLEOTIDE SEQUENCE</scope>
    <source>
        <strain evidence="1">CU02</strain>
    </source>
</reference>
<name>A0ACC2IHR4_9PLEO</name>
<evidence type="ECO:0000313" key="2">
    <source>
        <dbReference type="Proteomes" id="UP001153331"/>
    </source>
</evidence>
<organism evidence="1 2">
    <name type="scientific">Boeremia exigua</name>
    <dbReference type="NCBI Taxonomy" id="749465"/>
    <lineage>
        <taxon>Eukaryota</taxon>
        <taxon>Fungi</taxon>
        <taxon>Dikarya</taxon>
        <taxon>Ascomycota</taxon>
        <taxon>Pezizomycotina</taxon>
        <taxon>Dothideomycetes</taxon>
        <taxon>Pleosporomycetidae</taxon>
        <taxon>Pleosporales</taxon>
        <taxon>Pleosporineae</taxon>
        <taxon>Didymellaceae</taxon>
        <taxon>Boeremia</taxon>
    </lineage>
</organism>
<keyword evidence="2" id="KW-1185">Reference proteome</keyword>